<keyword evidence="3" id="KW-0998">Cell outer membrane</keyword>
<dbReference type="eggNOG" id="COG4771">
    <property type="taxonomic scope" value="Bacteria"/>
</dbReference>
<protein>
    <submittedName>
        <fullName evidence="7">Putative TonB-dependent receptor</fullName>
    </submittedName>
</protein>
<dbReference type="OrthoDB" id="910296at2"/>
<proteinExistence type="predicted"/>
<dbReference type="PANTHER" id="PTHR40980">
    <property type="entry name" value="PLUG DOMAIN-CONTAINING PROTEIN"/>
    <property type="match status" value="1"/>
</dbReference>
<dbReference type="AlphaFoldDB" id="I6ZXD1"/>
<evidence type="ECO:0000256" key="4">
    <source>
        <dbReference type="SAM" id="MobiDB-lite"/>
    </source>
</evidence>
<reference evidence="7 8" key="1">
    <citation type="journal article" date="2013" name="PLoS ONE">
        <title>Genomic analysis of Melioribacter roseus, facultatively anaerobic organotrophic bacterium representing a novel deep lineage within Bacteriodetes/Chlorobi group.</title>
        <authorList>
            <person name="Kadnikov V.V."/>
            <person name="Mardanov A.V."/>
            <person name="Podosokorskaya O.A."/>
            <person name="Gavrilov S.N."/>
            <person name="Kublanov I.V."/>
            <person name="Beletsky A.V."/>
            <person name="Bonch-Osmolovskaya E.A."/>
            <person name="Ravin N.V."/>
        </authorList>
    </citation>
    <scope>NUCLEOTIDE SEQUENCE [LARGE SCALE GENOMIC DNA]</scope>
    <source>
        <strain evidence="8">JCM 17771 / P3M-2</strain>
    </source>
</reference>
<feature type="domain" description="Outer membrane protein beta-barrel" evidence="6">
    <location>
        <begin position="389"/>
        <end position="790"/>
    </location>
</feature>
<dbReference type="Gene3D" id="2.170.130.10">
    <property type="entry name" value="TonB-dependent receptor, plug domain"/>
    <property type="match status" value="1"/>
</dbReference>
<dbReference type="Gene3D" id="2.40.170.20">
    <property type="entry name" value="TonB-dependent receptor, beta-barrel domain"/>
    <property type="match status" value="1"/>
</dbReference>
<dbReference type="GO" id="GO:0009279">
    <property type="term" value="C:cell outer membrane"/>
    <property type="evidence" value="ECO:0007669"/>
    <property type="project" value="UniProtKB-SubCell"/>
</dbReference>
<dbReference type="Pfam" id="PF07715">
    <property type="entry name" value="Plug"/>
    <property type="match status" value="1"/>
</dbReference>
<keyword evidence="2" id="KW-0472">Membrane</keyword>
<evidence type="ECO:0000259" key="5">
    <source>
        <dbReference type="Pfam" id="PF07715"/>
    </source>
</evidence>
<dbReference type="EMBL" id="CP003557">
    <property type="protein sequence ID" value="AFN73718.1"/>
    <property type="molecule type" value="Genomic_DNA"/>
</dbReference>
<evidence type="ECO:0000256" key="2">
    <source>
        <dbReference type="ARBA" id="ARBA00023136"/>
    </source>
</evidence>
<dbReference type="Gene3D" id="2.60.40.1120">
    <property type="entry name" value="Carboxypeptidase-like, regulatory domain"/>
    <property type="match status" value="1"/>
</dbReference>
<dbReference type="Pfam" id="PF14905">
    <property type="entry name" value="OMP_b-brl_3"/>
    <property type="match status" value="1"/>
</dbReference>
<evidence type="ECO:0000313" key="7">
    <source>
        <dbReference type="EMBL" id="AFN73718.1"/>
    </source>
</evidence>
<dbReference type="SUPFAM" id="SSF56935">
    <property type="entry name" value="Porins"/>
    <property type="match status" value="1"/>
</dbReference>
<dbReference type="InterPro" id="IPR036942">
    <property type="entry name" value="Beta-barrel_TonB_sf"/>
</dbReference>
<keyword evidence="8" id="KW-1185">Reference proteome</keyword>
<evidence type="ECO:0000256" key="1">
    <source>
        <dbReference type="ARBA" id="ARBA00004442"/>
    </source>
</evidence>
<dbReference type="STRING" id="1191523.MROS_0475"/>
<dbReference type="InterPro" id="IPR041700">
    <property type="entry name" value="OMP_b-brl_3"/>
</dbReference>
<feature type="domain" description="TonB-dependent receptor plug" evidence="5">
    <location>
        <begin position="160"/>
        <end position="235"/>
    </location>
</feature>
<keyword evidence="7" id="KW-0675">Receptor</keyword>
<sequence length="817" mass="93281">MNDNFLTAVYFSRKEHKMKNLLFLILLGISQVIAQSGGKLTGRVLDASTRNPLEFANLVLFNAADSTQYSGTVTDKNGNFLIEKIRPGKYYLRISFIGYDNRFINDLTIKPNTTLDLGIIEISPRTVGINDVVVSGERAPISYEIDKKVINVGQNIVAASGTAVDILENVPSITVDVEGNVSLRGSTNFRVLIDGRPSILDPNEILQQIPASEIENIEIITNPSAKYDPEGTAGIINIVMKKNKNIGLSGLVELNGGLKDKYGGEIITDLKSDKLDINLGLNYNKRNFGIDQNQNNWTNRNDIYTYYNSIGTSNRNREYYGIRGSISYDFGNKKILTFGGRAGSRSFGGNSNLYYTQWNSLNTLPESYINSSNRKRSGDYYSLFLNYIHNFEEKGHQLTADISFDRDNSDEESRNNLVLDNKIVDGKINTESGPGKEFTAKIDYTLPLGGDRKFEAGYQGQIDISDESIGLLNYNPVTSNYDFIEEYSHTTKYNRNESAIYSLFQDKIGTFGYQFGLRAEYTGRSVEIPDSSLEFTLYRWDFFPSLHISYEIFEGNEIMTSYTRRINRPRGWEFEPFYTWMDAYNVRIGNPSLLPEYIDSYELGYQTLIGNTVFSVETYYRVVKNKKERVRSAFSDNVTLMSVQNVGTDYSLGTELFLNFDLIKNWNINLMGNLYNYRIKGRLNDIPFERSSFNWNVRFNNSIKLTTSTTLQFNLIYNSPSVSSQGRRESFMFTNLALKQEFLNKMLSVTLQVRDLFGTAEFEMQEESHDFYNYSHFKREAPIVMLNLRFNINNYKNNRRENQGEDMPPNGGVSDDF</sequence>
<dbReference type="InterPro" id="IPR008969">
    <property type="entry name" value="CarboxyPept-like_regulatory"/>
</dbReference>
<evidence type="ECO:0000256" key="3">
    <source>
        <dbReference type="ARBA" id="ARBA00023237"/>
    </source>
</evidence>
<gene>
    <name evidence="7" type="ordered locus">MROS_0475</name>
</gene>
<name>I6ZXD1_MELRP</name>
<comment type="subcellular location">
    <subcellularLocation>
        <location evidence="1">Cell outer membrane</location>
    </subcellularLocation>
</comment>
<dbReference type="PANTHER" id="PTHR40980:SF4">
    <property type="entry name" value="TONB-DEPENDENT RECEPTOR-LIKE BETA-BARREL DOMAIN-CONTAINING PROTEIN"/>
    <property type="match status" value="1"/>
</dbReference>
<dbReference type="InterPro" id="IPR037066">
    <property type="entry name" value="Plug_dom_sf"/>
</dbReference>
<dbReference type="InterPro" id="IPR012910">
    <property type="entry name" value="Plug_dom"/>
</dbReference>
<dbReference type="Proteomes" id="UP000009011">
    <property type="component" value="Chromosome"/>
</dbReference>
<accession>I6ZXD1</accession>
<dbReference type="SUPFAM" id="SSF49464">
    <property type="entry name" value="Carboxypeptidase regulatory domain-like"/>
    <property type="match status" value="1"/>
</dbReference>
<organism evidence="7 8">
    <name type="scientific">Melioribacter roseus (strain DSM 23840 / JCM 17771 / VKM B-2668 / P3M-2)</name>
    <dbReference type="NCBI Taxonomy" id="1191523"/>
    <lineage>
        <taxon>Bacteria</taxon>
        <taxon>Pseudomonadati</taxon>
        <taxon>Ignavibacteriota</taxon>
        <taxon>Ignavibacteria</taxon>
        <taxon>Ignavibacteriales</taxon>
        <taxon>Melioribacteraceae</taxon>
        <taxon>Melioribacter</taxon>
    </lineage>
</organism>
<dbReference type="HOGENOM" id="CLU_017617_0_0_10"/>
<dbReference type="Pfam" id="PF13620">
    <property type="entry name" value="CarboxypepD_reg"/>
    <property type="match status" value="1"/>
</dbReference>
<evidence type="ECO:0000313" key="8">
    <source>
        <dbReference type="Proteomes" id="UP000009011"/>
    </source>
</evidence>
<dbReference type="KEGG" id="mro:MROS_0475"/>
<feature type="region of interest" description="Disordered" evidence="4">
    <location>
        <begin position="797"/>
        <end position="817"/>
    </location>
</feature>
<evidence type="ECO:0000259" key="6">
    <source>
        <dbReference type="Pfam" id="PF14905"/>
    </source>
</evidence>